<dbReference type="AlphaFoldDB" id="A0A239LMF5"/>
<evidence type="ECO:0000256" key="2">
    <source>
        <dbReference type="ARBA" id="ARBA00023235"/>
    </source>
</evidence>
<dbReference type="GO" id="GO:0004106">
    <property type="term" value="F:chorismate mutase activity"/>
    <property type="evidence" value="ECO:0007669"/>
    <property type="project" value="UniProtKB-EC"/>
</dbReference>
<dbReference type="Gene3D" id="1.20.59.10">
    <property type="entry name" value="Chorismate mutase"/>
    <property type="match status" value="1"/>
</dbReference>
<evidence type="ECO:0000256" key="1">
    <source>
        <dbReference type="ARBA" id="ARBA00012404"/>
    </source>
</evidence>
<dbReference type="PANTHER" id="PTHR38041">
    <property type="entry name" value="CHORISMATE MUTASE"/>
    <property type="match status" value="1"/>
</dbReference>
<dbReference type="OrthoDB" id="9802281at2"/>
<protein>
    <recommendedName>
        <fullName evidence="1">chorismate mutase</fullName>
        <ecNumber evidence="1">5.4.99.5</ecNumber>
    </recommendedName>
</protein>
<dbReference type="Pfam" id="PF01817">
    <property type="entry name" value="CM_2"/>
    <property type="match status" value="1"/>
</dbReference>
<accession>A0A239LMF5</accession>
<proteinExistence type="predicted"/>
<dbReference type="PANTHER" id="PTHR38041:SF1">
    <property type="entry name" value="CHORISMATE MUTASE"/>
    <property type="match status" value="1"/>
</dbReference>
<gene>
    <name evidence="4" type="ORF">SAMN05421770_10798</name>
</gene>
<dbReference type="GO" id="GO:0046417">
    <property type="term" value="P:chorismate metabolic process"/>
    <property type="evidence" value="ECO:0007669"/>
    <property type="project" value="InterPro"/>
</dbReference>
<keyword evidence="2" id="KW-0413">Isomerase</keyword>
<dbReference type="InterPro" id="IPR036263">
    <property type="entry name" value="Chorismate_II_sf"/>
</dbReference>
<organism evidence="4 5">
    <name type="scientific">Granulicella rosea</name>
    <dbReference type="NCBI Taxonomy" id="474952"/>
    <lineage>
        <taxon>Bacteria</taxon>
        <taxon>Pseudomonadati</taxon>
        <taxon>Acidobacteriota</taxon>
        <taxon>Terriglobia</taxon>
        <taxon>Terriglobales</taxon>
        <taxon>Acidobacteriaceae</taxon>
        <taxon>Granulicella</taxon>
    </lineage>
</organism>
<reference evidence="4 5" key="1">
    <citation type="submission" date="2017-06" db="EMBL/GenBank/DDBJ databases">
        <authorList>
            <person name="Kim H.J."/>
            <person name="Triplett B.A."/>
        </authorList>
    </citation>
    <scope>NUCLEOTIDE SEQUENCE [LARGE SCALE GENOMIC DNA]</scope>
    <source>
        <strain evidence="4 5">DSM 18704</strain>
    </source>
</reference>
<dbReference type="InterPro" id="IPR051331">
    <property type="entry name" value="Chorismate_mutase-related"/>
</dbReference>
<evidence type="ECO:0000313" key="5">
    <source>
        <dbReference type="Proteomes" id="UP000198356"/>
    </source>
</evidence>
<evidence type="ECO:0000259" key="3">
    <source>
        <dbReference type="PROSITE" id="PS51168"/>
    </source>
</evidence>
<name>A0A239LMF5_9BACT</name>
<dbReference type="PROSITE" id="PS51168">
    <property type="entry name" value="CHORISMATE_MUT_2"/>
    <property type="match status" value="1"/>
</dbReference>
<keyword evidence="5" id="KW-1185">Reference proteome</keyword>
<dbReference type="EMBL" id="FZOU01000007">
    <property type="protein sequence ID" value="SNT30993.1"/>
    <property type="molecule type" value="Genomic_DNA"/>
</dbReference>
<feature type="domain" description="Chorismate mutase" evidence="3">
    <location>
        <begin position="1"/>
        <end position="84"/>
    </location>
</feature>
<sequence>MEIADWREKIDELDVQIVQLISKRAEAARAIGALKKQTDMPVYEPKREQAVFDRVKAANPGPLDDAQLMHVYERIIDVMRSIQK</sequence>
<evidence type="ECO:0000313" key="4">
    <source>
        <dbReference type="EMBL" id="SNT30993.1"/>
    </source>
</evidence>
<dbReference type="InterPro" id="IPR002701">
    <property type="entry name" value="CM_II_prokaryot"/>
</dbReference>
<dbReference type="InterPro" id="IPR036979">
    <property type="entry name" value="CM_dom_sf"/>
</dbReference>
<dbReference type="SMART" id="SM00830">
    <property type="entry name" value="CM_2"/>
    <property type="match status" value="1"/>
</dbReference>
<dbReference type="SUPFAM" id="SSF48600">
    <property type="entry name" value="Chorismate mutase II"/>
    <property type="match status" value="1"/>
</dbReference>
<dbReference type="GO" id="GO:0009697">
    <property type="term" value="P:salicylic acid biosynthetic process"/>
    <property type="evidence" value="ECO:0007669"/>
    <property type="project" value="TreeGrafter"/>
</dbReference>
<dbReference type="EC" id="5.4.99.5" evidence="1"/>
<dbReference type="Proteomes" id="UP000198356">
    <property type="component" value="Unassembled WGS sequence"/>
</dbReference>